<name>A0ABY4B5K5_9BACT</name>
<evidence type="ECO:0000256" key="1">
    <source>
        <dbReference type="SAM" id="MobiDB-lite"/>
    </source>
</evidence>
<dbReference type="Proteomes" id="UP000831390">
    <property type="component" value="Chromosome"/>
</dbReference>
<evidence type="ECO:0000313" key="2">
    <source>
        <dbReference type="EMBL" id="UOE34444.1"/>
    </source>
</evidence>
<keyword evidence="3" id="KW-1185">Reference proteome</keyword>
<dbReference type="PROSITE" id="PS51257">
    <property type="entry name" value="PROKAR_LIPOPROTEIN"/>
    <property type="match status" value="1"/>
</dbReference>
<dbReference type="RefSeq" id="WP_243515541.1">
    <property type="nucleotide sequence ID" value="NZ_CP094534.1"/>
</dbReference>
<feature type="compositionally biased region" description="Basic and acidic residues" evidence="1">
    <location>
        <begin position="255"/>
        <end position="268"/>
    </location>
</feature>
<evidence type="ECO:0008006" key="4">
    <source>
        <dbReference type="Google" id="ProtNLM"/>
    </source>
</evidence>
<protein>
    <recommendedName>
        <fullName evidence="4">TonB C-terminal domain-containing protein</fullName>
    </recommendedName>
</protein>
<feature type="region of interest" description="Disordered" evidence="1">
    <location>
        <begin position="55"/>
        <end position="99"/>
    </location>
</feature>
<dbReference type="EMBL" id="CP094534">
    <property type="protein sequence ID" value="UOE34444.1"/>
    <property type="molecule type" value="Genomic_DNA"/>
</dbReference>
<sequence length="597" mass="65178">MLKIYPVVIGLAGLLLAGCGRERSPQETAAPPAATVTAPLATRPAAPPTALPAEAVAAAPPRASNVPATVSPRPKRGATSFADVPDEEPAESPAPAVDSARTAELQEFLRAGLPAAQAFSIRPGRDTMIVGAQGTQLLIPGNAWDLPDSAATVQLEVQEFYSPADMILAGLSTTSGTELLETGGMLRVTATAKGRPVQLRPGRYVHLRMPAKEKKPGMQLFTGTVRGHDQRVDWRLPTGHGSVARVEPAGKARKAREESTDRSHFEDVPRPQMKWPEYEELHEEMRQAFRAPSGTRRRLHRVPDASFREKMTLEELSQTYDVRIVRRATVAFTVDSSGAVTRAVPDPGTDPELGAIASQALLKMKAWNPAELPRALKGHVRTENTPAVCRLNLAFPKVGNPRVYLSAWSLPSPNRKRAKALRHELDSLLAETGFRKRYRQDLDSLEALKQTRQGALAEQERARLRTQFTDTSRAAVTSAGVYNELSTQGLNLINCDRFMNAVARVAYKVRVPESDAITSLVFKEMNSVMRGQDTGGFKVLFDRVPLGKSATVVALRREAGVTYLATRSVLVQPMALETLRFHPVTMAELRAELARLQ</sequence>
<proteinExistence type="predicted"/>
<gene>
    <name evidence="2" type="ORF">MTP16_02035</name>
</gene>
<accession>A0ABY4B5K5</accession>
<feature type="region of interest" description="Disordered" evidence="1">
    <location>
        <begin position="241"/>
        <end position="268"/>
    </location>
</feature>
<evidence type="ECO:0000313" key="3">
    <source>
        <dbReference type="Proteomes" id="UP000831390"/>
    </source>
</evidence>
<reference evidence="2 3" key="1">
    <citation type="submission" date="2022-03" db="EMBL/GenBank/DDBJ databases">
        <title>Hymenobactersp. isolated from the air.</title>
        <authorList>
            <person name="Won M."/>
            <person name="Kwon S.-W."/>
        </authorList>
    </citation>
    <scope>NUCLEOTIDE SEQUENCE [LARGE SCALE GENOMIC DNA]</scope>
    <source>
        <strain evidence="2 3">KACC 22596</strain>
    </source>
</reference>
<organism evidence="2 3">
    <name type="scientific">Hymenobacter monticola</name>
    <dbReference type="NCBI Taxonomy" id="1705399"/>
    <lineage>
        <taxon>Bacteria</taxon>
        <taxon>Pseudomonadati</taxon>
        <taxon>Bacteroidota</taxon>
        <taxon>Cytophagia</taxon>
        <taxon>Cytophagales</taxon>
        <taxon>Hymenobacteraceae</taxon>
        <taxon>Hymenobacter</taxon>
    </lineage>
</organism>